<comment type="catalytic activity">
    <reaction evidence="8">
        <text>[DNA-directed RNA polymerase] + ATP = phospho-[DNA-directed RNA polymerase] + ADP + H(+)</text>
        <dbReference type="Rhea" id="RHEA:10216"/>
        <dbReference type="Rhea" id="RHEA-COMP:11321"/>
        <dbReference type="Rhea" id="RHEA-COMP:11322"/>
        <dbReference type="ChEBI" id="CHEBI:15378"/>
        <dbReference type="ChEBI" id="CHEBI:30616"/>
        <dbReference type="ChEBI" id="CHEBI:43176"/>
        <dbReference type="ChEBI" id="CHEBI:68546"/>
        <dbReference type="ChEBI" id="CHEBI:456216"/>
        <dbReference type="EC" id="2.7.11.23"/>
    </reaction>
</comment>
<dbReference type="InterPro" id="IPR017441">
    <property type="entry name" value="Protein_kinase_ATP_BS"/>
</dbReference>
<evidence type="ECO:0000256" key="7">
    <source>
        <dbReference type="ARBA" id="ARBA00022840"/>
    </source>
</evidence>
<evidence type="ECO:0000256" key="6">
    <source>
        <dbReference type="ARBA" id="ARBA00022777"/>
    </source>
</evidence>
<dbReference type="GO" id="GO:0005634">
    <property type="term" value="C:nucleus"/>
    <property type="evidence" value="ECO:0007669"/>
    <property type="project" value="TreeGrafter"/>
</dbReference>
<dbReference type="InterPro" id="IPR050108">
    <property type="entry name" value="CDK"/>
</dbReference>
<keyword evidence="7 9" id="KW-0067">ATP-binding</keyword>
<evidence type="ECO:0000256" key="4">
    <source>
        <dbReference type="ARBA" id="ARBA00022679"/>
    </source>
</evidence>
<protein>
    <recommendedName>
        <fullName evidence="2">[RNA-polymerase]-subunit kinase</fullName>
        <ecNumber evidence="2">2.7.11.23</ecNumber>
    </recommendedName>
</protein>
<dbReference type="PANTHER" id="PTHR24056:SF578">
    <property type="entry name" value="CYCLIN-DEPENDENT KINASE F-2-RELATED"/>
    <property type="match status" value="1"/>
</dbReference>
<keyword evidence="14" id="KW-1185">Reference proteome</keyword>
<feature type="binding site" evidence="9">
    <location>
        <position position="127"/>
    </location>
    <ligand>
        <name>ATP</name>
        <dbReference type="ChEBI" id="CHEBI:30616"/>
    </ligand>
</feature>
<evidence type="ECO:0000259" key="12">
    <source>
        <dbReference type="PROSITE" id="PS50011"/>
    </source>
</evidence>
<dbReference type="Gene3D" id="1.10.510.10">
    <property type="entry name" value="Transferase(Phosphotransferase) domain 1"/>
    <property type="match status" value="1"/>
</dbReference>
<dbReference type="PROSITE" id="PS00108">
    <property type="entry name" value="PROTEIN_KINASE_ST"/>
    <property type="match status" value="1"/>
</dbReference>
<dbReference type="GO" id="GO:0005524">
    <property type="term" value="F:ATP binding"/>
    <property type="evidence" value="ECO:0007669"/>
    <property type="project" value="UniProtKB-UniRule"/>
</dbReference>
<evidence type="ECO:0000313" key="14">
    <source>
        <dbReference type="Proteomes" id="UP000823388"/>
    </source>
</evidence>
<keyword evidence="6" id="KW-0418">Kinase</keyword>
<sequence>MTLSLHAGPNTHQAHVSVTAVNCRGSQSTTAPMPLTKCPPPSRVEDGLPASRHRCDDKAPAASVPTASKSKQPTSSTIIPEAARDTLDSIPIGRVDSYKIFNKIGAGAFGNVWNARHLHTGKMVAIKSIRASRMAILREAALLIACAGNPAVVELQEVVRAVDMDKLYLVMEYGGASLDSIISARYHAGRPFTEDEMRRVMRRLLHGVKIMHEHGIVHCDLKPANVVVNKEDPRGRILKICDLGLARSVTLPPPDTSGPVPGTLWYMAPEQLMGDTDCNAAVDMWSLGCIMAELVTGKPIFQGSNVFKQLHEIVHFLGIPDEVSLMQLGVSASTPSHLRDAVLEERLSAAGFDVLRGLLEFNLSDRLTSAAALQMPWLTLKDADAPSPARA</sequence>
<dbReference type="PROSITE" id="PS00107">
    <property type="entry name" value="PROTEIN_KINASE_ATP"/>
    <property type="match status" value="1"/>
</dbReference>
<evidence type="ECO:0000256" key="5">
    <source>
        <dbReference type="ARBA" id="ARBA00022741"/>
    </source>
</evidence>
<feature type="region of interest" description="Disordered" evidence="11">
    <location>
        <begin position="25"/>
        <end position="78"/>
    </location>
</feature>
<dbReference type="GO" id="GO:0007346">
    <property type="term" value="P:regulation of mitotic cell cycle"/>
    <property type="evidence" value="ECO:0007669"/>
    <property type="project" value="TreeGrafter"/>
</dbReference>
<dbReference type="SMART" id="SM00220">
    <property type="entry name" value="S_TKc"/>
    <property type="match status" value="1"/>
</dbReference>
<keyword evidence="4" id="KW-0808">Transferase</keyword>
<feature type="domain" description="Protein kinase" evidence="12">
    <location>
        <begin position="98"/>
        <end position="378"/>
    </location>
</feature>
<dbReference type="AlphaFoldDB" id="A0A8T0RV82"/>
<dbReference type="SUPFAM" id="SSF56112">
    <property type="entry name" value="Protein kinase-like (PK-like)"/>
    <property type="match status" value="1"/>
</dbReference>
<comment type="caution">
    <text evidence="13">The sequence shown here is derived from an EMBL/GenBank/DDBJ whole genome shotgun (WGS) entry which is preliminary data.</text>
</comment>
<evidence type="ECO:0000313" key="13">
    <source>
        <dbReference type="EMBL" id="KAG2589390.1"/>
    </source>
</evidence>
<evidence type="ECO:0000256" key="11">
    <source>
        <dbReference type="SAM" id="MobiDB-lite"/>
    </source>
</evidence>
<evidence type="ECO:0000256" key="9">
    <source>
        <dbReference type="PROSITE-ProRule" id="PRU10141"/>
    </source>
</evidence>
<dbReference type="EMBL" id="CM029046">
    <property type="protein sequence ID" value="KAG2589390.1"/>
    <property type="molecule type" value="Genomic_DNA"/>
</dbReference>
<keyword evidence="3" id="KW-0597">Phosphoprotein</keyword>
<dbReference type="InterPro" id="IPR011009">
    <property type="entry name" value="Kinase-like_dom_sf"/>
</dbReference>
<keyword evidence="5 9" id="KW-0547">Nucleotide-binding</keyword>
<proteinExistence type="inferred from homology"/>
<name>A0A8T0RV82_PANVG</name>
<dbReference type="Pfam" id="PF00069">
    <property type="entry name" value="Pkinase"/>
    <property type="match status" value="1"/>
</dbReference>
<evidence type="ECO:0000256" key="1">
    <source>
        <dbReference type="ARBA" id="ARBA00006485"/>
    </source>
</evidence>
<evidence type="ECO:0000256" key="3">
    <source>
        <dbReference type="ARBA" id="ARBA00022553"/>
    </source>
</evidence>
<accession>A0A8T0RV82</accession>
<dbReference type="PROSITE" id="PS50011">
    <property type="entry name" value="PROTEIN_KINASE_DOM"/>
    <property type="match status" value="1"/>
</dbReference>
<reference evidence="13" key="1">
    <citation type="submission" date="2020-05" db="EMBL/GenBank/DDBJ databases">
        <title>WGS assembly of Panicum virgatum.</title>
        <authorList>
            <person name="Lovell J.T."/>
            <person name="Jenkins J."/>
            <person name="Shu S."/>
            <person name="Juenger T.E."/>
            <person name="Schmutz J."/>
        </authorList>
    </citation>
    <scope>NUCLEOTIDE SEQUENCE</scope>
    <source>
        <strain evidence="13">AP13</strain>
    </source>
</reference>
<evidence type="ECO:0000256" key="8">
    <source>
        <dbReference type="ARBA" id="ARBA00049280"/>
    </source>
</evidence>
<organism evidence="13 14">
    <name type="scientific">Panicum virgatum</name>
    <name type="common">Blackwell switchgrass</name>
    <dbReference type="NCBI Taxonomy" id="38727"/>
    <lineage>
        <taxon>Eukaryota</taxon>
        <taxon>Viridiplantae</taxon>
        <taxon>Streptophyta</taxon>
        <taxon>Embryophyta</taxon>
        <taxon>Tracheophyta</taxon>
        <taxon>Spermatophyta</taxon>
        <taxon>Magnoliopsida</taxon>
        <taxon>Liliopsida</taxon>
        <taxon>Poales</taxon>
        <taxon>Poaceae</taxon>
        <taxon>PACMAD clade</taxon>
        <taxon>Panicoideae</taxon>
        <taxon>Panicodae</taxon>
        <taxon>Paniceae</taxon>
        <taxon>Panicinae</taxon>
        <taxon>Panicum</taxon>
        <taxon>Panicum sect. Hiantes</taxon>
    </lineage>
</organism>
<feature type="compositionally biased region" description="Polar residues" evidence="11">
    <location>
        <begin position="65"/>
        <end position="78"/>
    </location>
</feature>
<dbReference type="Proteomes" id="UP000823388">
    <property type="component" value="Chromosome 5N"/>
</dbReference>
<dbReference type="InterPro" id="IPR008271">
    <property type="entry name" value="Ser/Thr_kinase_AS"/>
</dbReference>
<dbReference type="PANTHER" id="PTHR24056">
    <property type="entry name" value="CELL DIVISION PROTEIN KINASE"/>
    <property type="match status" value="1"/>
</dbReference>
<dbReference type="GO" id="GO:0008353">
    <property type="term" value="F:RNA polymerase II CTD heptapeptide repeat kinase activity"/>
    <property type="evidence" value="ECO:0007669"/>
    <property type="project" value="UniProtKB-EC"/>
</dbReference>
<dbReference type="InterPro" id="IPR000719">
    <property type="entry name" value="Prot_kinase_dom"/>
</dbReference>
<dbReference type="Gene3D" id="3.30.200.20">
    <property type="entry name" value="Phosphorylase Kinase, domain 1"/>
    <property type="match status" value="1"/>
</dbReference>
<dbReference type="EC" id="2.7.11.23" evidence="2"/>
<comment type="similarity">
    <text evidence="1">Belongs to the protein kinase superfamily. CMGC Ser/Thr protein kinase family. CDC2/CDKX subfamily.</text>
</comment>
<gene>
    <name evidence="13" type="ORF">PVAP13_5NG237600</name>
</gene>
<evidence type="ECO:0000256" key="2">
    <source>
        <dbReference type="ARBA" id="ARBA00012409"/>
    </source>
</evidence>
<evidence type="ECO:0000256" key="10">
    <source>
        <dbReference type="RuleBase" id="RU000304"/>
    </source>
</evidence>
<keyword evidence="10" id="KW-0723">Serine/threonine-protein kinase</keyword>